<keyword evidence="2" id="KW-0812">Transmembrane</keyword>
<comment type="caution">
    <text evidence="4">The sequence shown here is derived from an EMBL/GenBank/DDBJ whole genome shotgun (WGS) entry which is preliminary data.</text>
</comment>
<proteinExistence type="predicted"/>
<keyword evidence="2" id="KW-0472">Membrane</keyword>
<feature type="region of interest" description="Disordered" evidence="1">
    <location>
        <begin position="531"/>
        <end position="556"/>
    </location>
</feature>
<dbReference type="InterPro" id="IPR007168">
    <property type="entry name" value="Phageshock_PspC_N"/>
</dbReference>
<dbReference type="InterPro" id="IPR023486">
    <property type="entry name" value="TFIIB_CS"/>
</dbReference>
<feature type="transmembrane region" description="Helical" evidence="2">
    <location>
        <begin position="299"/>
        <end position="322"/>
    </location>
</feature>
<name>A0ABS1SKX5_9MICO</name>
<feature type="transmembrane region" description="Helical" evidence="2">
    <location>
        <begin position="112"/>
        <end position="135"/>
    </location>
</feature>
<evidence type="ECO:0000259" key="3">
    <source>
        <dbReference type="Pfam" id="PF04024"/>
    </source>
</evidence>
<evidence type="ECO:0000313" key="5">
    <source>
        <dbReference type="Proteomes" id="UP001646141"/>
    </source>
</evidence>
<feature type="compositionally biased region" description="Basic and acidic residues" evidence="1">
    <location>
        <begin position="247"/>
        <end position="274"/>
    </location>
</feature>
<reference evidence="4 5" key="1">
    <citation type="submission" date="2018-09" db="EMBL/GenBank/DDBJ databases">
        <title>Comparative genomics of Leucobacter spp.</title>
        <authorList>
            <person name="Reis A.C."/>
            <person name="Kolvenbach B.A."/>
            <person name="Corvini P.F.X."/>
            <person name="Nunes O.C."/>
        </authorList>
    </citation>
    <scope>NUCLEOTIDE SEQUENCE [LARGE SCALE GENOMIC DNA]</scope>
    <source>
        <strain evidence="4 5">L-1</strain>
    </source>
</reference>
<gene>
    <name evidence="4" type="ORF">D3226_02410</name>
</gene>
<dbReference type="Proteomes" id="UP001646141">
    <property type="component" value="Unassembled WGS sequence"/>
</dbReference>
<feature type="transmembrane region" description="Helical" evidence="2">
    <location>
        <begin position="328"/>
        <end position="348"/>
    </location>
</feature>
<feature type="compositionally biased region" description="Polar residues" evidence="1">
    <location>
        <begin position="199"/>
        <end position="221"/>
    </location>
</feature>
<keyword evidence="5" id="KW-1185">Reference proteome</keyword>
<evidence type="ECO:0000313" key="4">
    <source>
        <dbReference type="EMBL" id="MBL3688813.1"/>
    </source>
</evidence>
<evidence type="ECO:0000256" key="1">
    <source>
        <dbReference type="SAM" id="MobiDB-lite"/>
    </source>
</evidence>
<protein>
    <submittedName>
        <fullName evidence="4">PspC domain-containing protein</fullName>
    </submittedName>
</protein>
<feature type="region of interest" description="Disordered" evidence="1">
    <location>
        <begin position="1"/>
        <end position="20"/>
    </location>
</feature>
<feature type="region of interest" description="Disordered" evidence="1">
    <location>
        <begin position="189"/>
        <end position="221"/>
    </location>
</feature>
<sequence>MNDTPSSDHPGGQPSGHPAGQPAGRPFGSGFFAWIRGLGIVRGNERWFAGVAGGVAAKAGIDPLIVRGIFVVLAVLGGPGILLYLLGWLLLPDFTGRIHVEDIFRGRATAGIVTAAIVIATLVVIPAFFSIFSPVSTPFSVWGWGVWNAMGIPEWLRGTIAWVFWIAIIVGGVLWLRAVMLKRGRAASAERGAGGRAGTPTSQPTADTNGTPDSPTDSATDFTAHTRAFADRTEEYAQRASEQASDWSKRASDQASDWGKRATEQATRWSDEVGRQADEWSARYAEHHDTHRMGTAQSVITLALALLAGGGSAAWALLNLAVSPTTAFIGGLTVAVAVLAVSLIVAGIRGRQTGWVGFLASCGVIALLVTVVLPWGTRFQPFGTMHVAGTSAPGTVLLAGTSEVDLTVLDDSTPTGEDLEVWQLAGNVEIEMPDYAPAVVQVRVLAGAILEEGDEPRGAGGPLLARTITANMPTLGTAGYEQAAAEASHVTVYLLAGRVEVSGVTANGRDRATDKEQARLDTDEQKRLSIEEQKRLSAEERERLSAQEQSRLTTELERVEWKLSEPGLSARDTAQLETTRNELQDQLDELKTEVTR</sequence>
<accession>A0ABS1SKX5</accession>
<feature type="domain" description="Phage shock protein PspC N-terminal" evidence="3">
    <location>
        <begin position="43"/>
        <end position="93"/>
    </location>
</feature>
<evidence type="ECO:0000256" key="2">
    <source>
        <dbReference type="SAM" id="Phobius"/>
    </source>
</evidence>
<feature type="region of interest" description="Disordered" evidence="1">
    <location>
        <begin position="240"/>
        <end position="274"/>
    </location>
</feature>
<feature type="transmembrane region" description="Helical" evidence="2">
    <location>
        <begin position="69"/>
        <end position="91"/>
    </location>
</feature>
<organism evidence="4 5">
    <name type="scientific">Leucobacter chromiireducens subsp. chromiireducens</name>
    <dbReference type="NCBI Taxonomy" id="660067"/>
    <lineage>
        <taxon>Bacteria</taxon>
        <taxon>Bacillati</taxon>
        <taxon>Actinomycetota</taxon>
        <taxon>Actinomycetes</taxon>
        <taxon>Micrococcales</taxon>
        <taxon>Microbacteriaceae</taxon>
        <taxon>Leucobacter</taxon>
    </lineage>
</organism>
<feature type="transmembrane region" description="Helical" evidence="2">
    <location>
        <begin position="355"/>
        <end position="376"/>
    </location>
</feature>
<keyword evidence="2" id="KW-1133">Transmembrane helix</keyword>
<dbReference type="RefSeq" id="WP_202380823.1">
    <property type="nucleotide sequence ID" value="NZ_BAAAMA010000003.1"/>
</dbReference>
<dbReference type="Pfam" id="PF04024">
    <property type="entry name" value="PspC"/>
    <property type="match status" value="1"/>
</dbReference>
<dbReference type="EMBL" id="QYAD01000001">
    <property type="protein sequence ID" value="MBL3688813.1"/>
    <property type="molecule type" value="Genomic_DNA"/>
</dbReference>
<dbReference type="PROSITE" id="PS00782">
    <property type="entry name" value="TFIIB"/>
    <property type="match status" value="1"/>
</dbReference>
<feature type="compositionally biased region" description="Basic and acidic residues" evidence="1">
    <location>
        <begin position="531"/>
        <end position="545"/>
    </location>
</feature>
<feature type="transmembrane region" description="Helical" evidence="2">
    <location>
        <begin position="155"/>
        <end position="176"/>
    </location>
</feature>